<dbReference type="STRING" id="1397108.IMCC12053_1468"/>
<proteinExistence type="predicted"/>
<dbReference type="Pfam" id="PF05090">
    <property type="entry name" value="HTTM"/>
    <property type="match status" value="1"/>
</dbReference>
<evidence type="ECO:0000313" key="7">
    <source>
        <dbReference type="Proteomes" id="UP000064920"/>
    </source>
</evidence>
<organism evidence="6 7">
    <name type="scientific">Celeribacter marinus</name>
    <dbReference type="NCBI Taxonomy" id="1397108"/>
    <lineage>
        <taxon>Bacteria</taxon>
        <taxon>Pseudomonadati</taxon>
        <taxon>Pseudomonadota</taxon>
        <taxon>Alphaproteobacteria</taxon>
        <taxon>Rhodobacterales</taxon>
        <taxon>Roseobacteraceae</taxon>
        <taxon>Celeribacter</taxon>
    </lineage>
</organism>
<accession>A0A0N9ZYQ0</accession>
<dbReference type="EMBL" id="CP012023">
    <property type="protein sequence ID" value="ALI55415.1"/>
    <property type="molecule type" value="Genomic_DNA"/>
</dbReference>
<evidence type="ECO:0000256" key="3">
    <source>
        <dbReference type="ARBA" id="ARBA00022989"/>
    </source>
</evidence>
<keyword evidence="2" id="KW-0812">Transmembrane</keyword>
<keyword evidence="4" id="KW-0472">Membrane</keyword>
<reference evidence="6 7" key="1">
    <citation type="submission" date="2015-05" db="EMBL/GenBank/DDBJ databases">
        <authorList>
            <person name="Wang D.B."/>
            <person name="Wang M."/>
        </authorList>
    </citation>
    <scope>NUCLEOTIDE SEQUENCE [LARGE SCALE GENOMIC DNA]</scope>
    <source>
        <strain evidence="6 7">IMCC 12053</strain>
    </source>
</reference>
<dbReference type="RefSeq" id="WP_236852570.1">
    <property type="nucleotide sequence ID" value="NZ_CP012023.1"/>
</dbReference>
<gene>
    <name evidence="6" type="ORF">IMCC12053_1468</name>
</gene>
<sequence>MSVILSLSETVRLTEVLLSLAVIQQSAEHMTRAGMERLIFGIRVLIALALLFGGNAGASIAGLFAVELVMLHRFQGPYNGGSSKMTLLIIACLGAYHIAPTERGRELAVAYLAAQLTLSYFVSGYVKVIRPEWRSGAALTDVFRFSAYPVSERLREWAARPRALWAMSWGVMGFELAFPLTLLHPLALIAGLLVAASFHLSNALFFGLNRFFWIWICAYPSILWFQGRVFG</sequence>
<dbReference type="PATRIC" id="fig|1397108.4.peg.1502"/>
<evidence type="ECO:0000313" key="6">
    <source>
        <dbReference type="EMBL" id="ALI55415.1"/>
    </source>
</evidence>
<feature type="domain" description="HTTM-like" evidence="5">
    <location>
        <begin position="4"/>
        <end position="227"/>
    </location>
</feature>
<evidence type="ECO:0000256" key="1">
    <source>
        <dbReference type="ARBA" id="ARBA00004127"/>
    </source>
</evidence>
<dbReference type="AlphaFoldDB" id="A0A0N9ZYQ0"/>
<dbReference type="GO" id="GO:0012505">
    <property type="term" value="C:endomembrane system"/>
    <property type="evidence" value="ECO:0007669"/>
    <property type="project" value="UniProtKB-SubCell"/>
</dbReference>
<dbReference type="InterPro" id="IPR011020">
    <property type="entry name" value="HTTM-like"/>
</dbReference>
<protein>
    <recommendedName>
        <fullName evidence="5">HTTM-like domain-containing protein</fullName>
    </recommendedName>
</protein>
<keyword evidence="7" id="KW-1185">Reference proteome</keyword>
<evidence type="ECO:0000259" key="5">
    <source>
        <dbReference type="SMART" id="SM00752"/>
    </source>
</evidence>
<comment type="subcellular location">
    <subcellularLocation>
        <location evidence="1">Endomembrane system</location>
        <topology evidence="1">Multi-pass membrane protein</topology>
    </subcellularLocation>
</comment>
<name>A0A0N9ZYQ0_9RHOB</name>
<evidence type="ECO:0000256" key="4">
    <source>
        <dbReference type="ARBA" id="ARBA00023136"/>
    </source>
</evidence>
<dbReference type="InterPro" id="IPR053934">
    <property type="entry name" value="HTTM_dom"/>
</dbReference>
<dbReference type="Proteomes" id="UP000064920">
    <property type="component" value="Chromosome"/>
</dbReference>
<dbReference type="KEGG" id="cmar:IMCC12053_1468"/>
<evidence type="ECO:0000256" key="2">
    <source>
        <dbReference type="ARBA" id="ARBA00022692"/>
    </source>
</evidence>
<keyword evidence="3" id="KW-1133">Transmembrane helix</keyword>
<dbReference type="SMART" id="SM00752">
    <property type="entry name" value="HTTM"/>
    <property type="match status" value="1"/>
</dbReference>